<accession>A0A1H8HYZ2</accession>
<dbReference type="AlphaFoldDB" id="A0A1H8HYZ2"/>
<evidence type="ECO:0000313" key="3">
    <source>
        <dbReference type="Proteomes" id="UP000199372"/>
    </source>
</evidence>
<sequence>MKKVTFNAKALGVSRNPHRTDMGHTERSGPSVAVVGGDTQIESLFERLGFTDVKRFPRIGNHRST</sequence>
<protein>
    <submittedName>
        <fullName evidence="2">Uncharacterized protein</fullName>
    </submittedName>
</protein>
<dbReference type="Proteomes" id="UP000199372">
    <property type="component" value="Unassembled WGS sequence"/>
</dbReference>
<feature type="compositionally biased region" description="Basic and acidic residues" evidence="1">
    <location>
        <begin position="18"/>
        <end position="27"/>
    </location>
</feature>
<proteinExistence type="predicted"/>
<organism evidence="2 3">
    <name type="scientific">Palleronia pelagia</name>
    <dbReference type="NCBI Taxonomy" id="387096"/>
    <lineage>
        <taxon>Bacteria</taxon>
        <taxon>Pseudomonadati</taxon>
        <taxon>Pseudomonadota</taxon>
        <taxon>Alphaproteobacteria</taxon>
        <taxon>Rhodobacterales</taxon>
        <taxon>Roseobacteraceae</taxon>
        <taxon>Palleronia</taxon>
    </lineage>
</organism>
<evidence type="ECO:0000313" key="2">
    <source>
        <dbReference type="EMBL" id="SEN61297.1"/>
    </source>
</evidence>
<name>A0A1H8HYZ2_9RHOB</name>
<reference evidence="3" key="1">
    <citation type="submission" date="2016-10" db="EMBL/GenBank/DDBJ databases">
        <authorList>
            <person name="Varghese N."/>
            <person name="Submissions S."/>
        </authorList>
    </citation>
    <scope>NUCLEOTIDE SEQUENCE [LARGE SCALE GENOMIC DNA]</scope>
    <source>
        <strain evidence="3">DSM 26893</strain>
    </source>
</reference>
<evidence type="ECO:0000256" key="1">
    <source>
        <dbReference type="SAM" id="MobiDB-lite"/>
    </source>
</evidence>
<gene>
    <name evidence="2" type="ORF">SAMN04488011_10548</name>
</gene>
<feature type="region of interest" description="Disordered" evidence="1">
    <location>
        <begin position="1"/>
        <end position="33"/>
    </location>
</feature>
<dbReference type="EMBL" id="FOCM01000005">
    <property type="protein sequence ID" value="SEN61297.1"/>
    <property type="molecule type" value="Genomic_DNA"/>
</dbReference>
<keyword evidence="3" id="KW-1185">Reference proteome</keyword>